<reference evidence="1 2" key="1">
    <citation type="submission" date="2018-06" db="EMBL/GenBank/DDBJ databases">
        <title>Comparative genomics reveals the genomic features of Rhizophagus irregularis, R. cerebriforme, R. diaphanum and Gigaspora rosea, and their symbiotic lifestyle signature.</title>
        <authorList>
            <person name="Morin E."/>
            <person name="San Clemente H."/>
            <person name="Chen E.C.H."/>
            <person name="De La Providencia I."/>
            <person name="Hainaut M."/>
            <person name="Kuo A."/>
            <person name="Kohler A."/>
            <person name="Murat C."/>
            <person name="Tang N."/>
            <person name="Roy S."/>
            <person name="Loubradou J."/>
            <person name="Henrissat B."/>
            <person name="Grigoriev I.V."/>
            <person name="Corradi N."/>
            <person name="Roux C."/>
            <person name="Martin F.M."/>
        </authorList>
    </citation>
    <scope>NUCLEOTIDE SEQUENCE [LARGE SCALE GENOMIC DNA]</scope>
    <source>
        <strain evidence="1 2">DAOM 227022</strain>
    </source>
</reference>
<dbReference type="AlphaFoldDB" id="A0A397TA03"/>
<dbReference type="InterPro" id="IPR011009">
    <property type="entry name" value="Kinase-like_dom_sf"/>
</dbReference>
<dbReference type="SUPFAM" id="SSF56112">
    <property type="entry name" value="Protein kinase-like (PK-like)"/>
    <property type="match status" value="1"/>
</dbReference>
<keyword evidence="2" id="KW-1185">Reference proteome</keyword>
<evidence type="ECO:0000313" key="2">
    <source>
        <dbReference type="Proteomes" id="UP000265703"/>
    </source>
</evidence>
<dbReference type="Proteomes" id="UP000265703">
    <property type="component" value="Unassembled WGS sequence"/>
</dbReference>
<accession>A0A397TA03</accession>
<evidence type="ECO:0008006" key="3">
    <source>
        <dbReference type="Google" id="ProtNLM"/>
    </source>
</evidence>
<evidence type="ECO:0000313" key="1">
    <source>
        <dbReference type="EMBL" id="RIA94179.1"/>
    </source>
</evidence>
<dbReference type="OrthoDB" id="2428660at2759"/>
<organism evidence="1 2">
    <name type="scientific">Glomus cerebriforme</name>
    <dbReference type="NCBI Taxonomy" id="658196"/>
    <lineage>
        <taxon>Eukaryota</taxon>
        <taxon>Fungi</taxon>
        <taxon>Fungi incertae sedis</taxon>
        <taxon>Mucoromycota</taxon>
        <taxon>Glomeromycotina</taxon>
        <taxon>Glomeromycetes</taxon>
        <taxon>Glomerales</taxon>
        <taxon>Glomeraceae</taxon>
        <taxon>Glomus</taxon>
    </lineage>
</organism>
<sequence>MEFVPYDQFNNVEFIVEGGFSKIYKATWINGSISEWNRKDHCRQYIIYRDFHSGNIFFDSYNYAVIGDLGISKSATETESAEDNEIMKTFWDRNHDTELIIEICDGLRPPIVINAPEGYIDLMKECWHADPEKRPTTIDLYFRVVKMRINESRSLSGIIQSAISLRSSRSQSITSEIEKYNNTICTMDSLTYQTQFSILIQVFIINGVLTLPPLDIIPQKMEAEQLQITNVQIISDITDMLLKAAAPQAKIQYKNLAKQVNEMVKNRHARR</sequence>
<gene>
    <name evidence="1" type="ORF">C1645_873635</name>
</gene>
<dbReference type="EMBL" id="QKYT01000088">
    <property type="protein sequence ID" value="RIA94179.1"/>
    <property type="molecule type" value="Genomic_DNA"/>
</dbReference>
<comment type="caution">
    <text evidence="1">The sequence shown here is derived from an EMBL/GenBank/DDBJ whole genome shotgun (WGS) entry which is preliminary data.</text>
</comment>
<dbReference type="Gene3D" id="1.10.510.10">
    <property type="entry name" value="Transferase(Phosphotransferase) domain 1"/>
    <property type="match status" value="2"/>
</dbReference>
<proteinExistence type="predicted"/>
<name>A0A397TA03_9GLOM</name>
<dbReference type="STRING" id="658196.A0A397TA03"/>
<protein>
    <recommendedName>
        <fullName evidence="3">Kinase-like domain-containing protein</fullName>
    </recommendedName>
</protein>